<dbReference type="SUPFAM" id="SSF81301">
    <property type="entry name" value="Nucleotidyltransferase"/>
    <property type="match status" value="1"/>
</dbReference>
<organism evidence="1 2">
    <name type="scientific">Exiguobacterium mexicanum</name>
    <dbReference type="NCBI Taxonomy" id="340146"/>
    <lineage>
        <taxon>Bacteria</taxon>
        <taxon>Bacillati</taxon>
        <taxon>Bacillota</taxon>
        <taxon>Bacilli</taxon>
        <taxon>Bacillales</taxon>
        <taxon>Bacillales Family XII. Incertae Sedis</taxon>
        <taxon>Exiguobacterium</taxon>
    </lineage>
</organism>
<dbReference type="Proteomes" id="UP001230807">
    <property type="component" value="Unassembled WGS sequence"/>
</dbReference>
<dbReference type="InterPro" id="IPR043519">
    <property type="entry name" value="NT_sf"/>
</dbReference>
<name>A0ABT7MJ95_9BACL</name>
<evidence type="ECO:0000313" key="2">
    <source>
        <dbReference type="Proteomes" id="UP001230807"/>
    </source>
</evidence>
<dbReference type="Pfam" id="PF04229">
    <property type="entry name" value="GrpB"/>
    <property type="match status" value="1"/>
</dbReference>
<accession>A0ABT7MJ95</accession>
<gene>
    <name evidence="1" type="ORF">QR695_00560</name>
</gene>
<sequence>MKEDKHEHSNIPIWAYETIEIEDSNVQWARLGLQETRELFDLLSKFDIKEAEHIGSTAVPGLPAKPIIDVMISIESFEKIHDIVDTLTLHDWHYVPPELDGQTWRRFFVKVKNDKRVAHLHIMKVAEDRWGKQIEFRDKLRDNPSLVKEYGLLKRHLAKEFRNDREKYTQAKAAFISQVLNT</sequence>
<dbReference type="RefSeq" id="WP_214720239.1">
    <property type="nucleotide sequence ID" value="NZ_CP183077.1"/>
</dbReference>
<dbReference type="Gene3D" id="3.30.460.10">
    <property type="entry name" value="Beta Polymerase, domain 2"/>
    <property type="match status" value="1"/>
</dbReference>
<dbReference type="PANTHER" id="PTHR34822">
    <property type="entry name" value="GRPB DOMAIN PROTEIN (AFU_ORTHOLOGUE AFUA_1G01530)"/>
    <property type="match status" value="1"/>
</dbReference>
<reference evidence="1 2" key="1">
    <citation type="submission" date="2023-06" db="EMBL/GenBank/DDBJ databases">
        <title>Influencing factors and mechanism of Cr(VI) reduction by facultative anaerobic Exiguobacterium sp. PY14.</title>
        <authorList>
            <person name="Zou L."/>
        </authorList>
    </citation>
    <scope>NUCLEOTIDE SEQUENCE [LARGE SCALE GENOMIC DNA]</scope>
    <source>
        <strain evidence="1 2">PY14</strain>
    </source>
</reference>
<protein>
    <submittedName>
        <fullName evidence="1">GrpB family protein</fullName>
    </submittedName>
</protein>
<proteinExistence type="predicted"/>
<keyword evidence="2" id="KW-1185">Reference proteome</keyword>
<evidence type="ECO:0000313" key="1">
    <source>
        <dbReference type="EMBL" id="MDL5375487.1"/>
    </source>
</evidence>
<dbReference type="PANTHER" id="PTHR34822:SF1">
    <property type="entry name" value="GRPB FAMILY PROTEIN"/>
    <property type="match status" value="1"/>
</dbReference>
<dbReference type="EMBL" id="JASWER010000001">
    <property type="protein sequence ID" value="MDL5375487.1"/>
    <property type="molecule type" value="Genomic_DNA"/>
</dbReference>
<dbReference type="InterPro" id="IPR007344">
    <property type="entry name" value="GrpB/CoaE"/>
</dbReference>
<comment type="caution">
    <text evidence="1">The sequence shown here is derived from an EMBL/GenBank/DDBJ whole genome shotgun (WGS) entry which is preliminary data.</text>
</comment>